<reference evidence="3" key="1">
    <citation type="submission" date="2025-08" db="UniProtKB">
        <authorList>
            <consortium name="RefSeq"/>
        </authorList>
    </citation>
    <scope>IDENTIFICATION</scope>
</reference>
<dbReference type="Proteomes" id="UP000504607">
    <property type="component" value="Unplaced"/>
</dbReference>
<dbReference type="InParanoid" id="A0A6J0PSD9"/>
<dbReference type="PANTHER" id="PTHR33116">
    <property type="entry name" value="REVERSE TRANSCRIPTASE ZINC-BINDING DOMAIN-CONTAINING PROTEIN-RELATED-RELATED"/>
    <property type="match status" value="1"/>
</dbReference>
<dbReference type="SUPFAM" id="SSF56672">
    <property type="entry name" value="DNA/RNA polymerases"/>
    <property type="match status" value="1"/>
</dbReference>
<protein>
    <submittedName>
        <fullName evidence="3">Uncharacterized protein LOC109506762</fullName>
    </submittedName>
</protein>
<dbReference type="AlphaFoldDB" id="A0A6J0PSD9"/>
<name>A0A6J0PSD9_ELAGV</name>
<feature type="domain" description="Reverse transcriptase" evidence="1">
    <location>
        <begin position="1"/>
        <end position="140"/>
    </location>
</feature>
<accession>A0A6J0PSD9</accession>
<dbReference type="InterPro" id="IPR000477">
    <property type="entry name" value="RT_dom"/>
</dbReference>
<dbReference type="Pfam" id="PF00078">
    <property type="entry name" value="RVT_1"/>
    <property type="match status" value="1"/>
</dbReference>
<evidence type="ECO:0000313" key="2">
    <source>
        <dbReference type="Proteomes" id="UP000504607"/>
    </source>
</evidence>
<evidence type="ECO:0000259" key="1">
    <source>
        <dbReference type="PROSITE" id="PS50878"/>
    </source>
</evidence>
<organism evidence="2 3">
    <name type="scientific">Elaeis guineensis var. tenera</name>
    <name type="common">Oil palm</name>
    <dbReference type="NCBI Taxonomy" id="51953"/>
    <lineage>
        <taxon>Eukaryota</taxon>
        <taxon>Viridiplantae</taxon>
        <taxon>Streptophyta</taxon>
        <taxon>Embryophyta</taxon>
        <taxon>Tracheophyta</taxon>
        <taxon>Spermatophyta</taxon>
        <taxon>Magnoliopsida</taxon>
        <taxon>Liliopsida</taxon>
        <taxon>Arecaceae</taxon>
        <taxon>Arecoideae</taxon>
        <taxon>Cocoseae</taxon>
        <taxon>Elaeidinae</taxon>
        <taxon>Elaeis</taxon>
    </lineage>
</organism>
<sequence length="167" mass="18593">MALLFNGSPTRWIKTQQGLKQGDPLSTILFILVTDVLNQILKVAAHNGLVAGIGPHSITGNVTCMQYADDTILLSDSNYKHIQHLKFILYAFEIFPGLKINFDKSALYAIELPQAHLKRYAMMLGCKTATLPTPYLGFPLSAGPLKATDWDFLLEKIDRKLSAWKDS</sequence>
<evidence type="ECO:0000313" key="3">
    <source>
        <dbReference type="RefSeq" id="XP_019711151.1"/>
    </source>
</evidence>
<dbReference type="OrthoDB" id="687068at2759"/>
<dbReference type="InterPro" id="IPR043502">
    <property type="entry name" value="DNA/RNA_pol_sf"/>
</dbReference>
<dbReference type="RefSeq" id="XP_019711151.1">
    <property type="nucleotide sequence ID" value="XM_019855592.1"/>
</dbReference>
<gene>
    <name evidence="3" type="primary">LOC109506762</name>
</gene>
<keyword evidence="2" id="KW-1185">Reference proteome</keyword>
<dbReference type="PROSITE" id="PS50878">
    <property type="entry name" value="RT_POL"/>
    <property type="match status" value="1"/>
</dbReference>
<proteinExistence type="predicted"/>
<dbReference type="PANTHER" id="PTHR33116:SF78">
    <property type="entry name" value="OS12G0587133 PROTEIN"/>
    <property type="match status" value="1"/>
</dbReference>